<dbReference type="EMBL" id="JBEPLY010000010">
    <property type="protein sequence ID" value="MET3600909.1"/>
    <property type="molecule type" value="Genomic_DNA"/>
</dbReference>
<dbReference type="PANTHER" id="PTHR30055">
    <property type="entry name" value="HTH-TYPE TRANSCRIPTIONAL REGULATOR RUTR"/>
    <property type="match status" value="1"/>
</dbReference>
<evidence type="ECO:0000256" key="1">
    <source>
        <dbReference type="ARBA" id="ARBA00023015"/>
    </source>
</evidence>
<evidence type="ECO:0000256" key="2">
    <source>
        <dbReference type="ARBA" id="ARBA00023125"/>
    </source>
</evidence>
<feature type="compositionally biased region" description="Basic and acidic residues" evidence="5">
    <location>
        <begin position="1"/>
        <end position="15"/>
    </location>
</feature>
<dbReference type="Pfam" id="PF17918">
    <property type="entry name" value="TetR_C_15"/>
    <property type="match status" value="1"/>
</dbReference>
<feature type="DNA-binding region" description="H-T-H motif" evidence="4">
    <location>
        <begin position="51"/>
        <end position="70"/>
    </location>
</feature>
<feature type="domain" description="HTH tetR-type" evidence="6">
    <location>
        <begin position="28"/>
        <end position="88"/>
    </location>
</feature>
<feature type="region of interest" description="Disordered" evidence="5">
    <location>
        <begin position="1"/>
        <end position="24"/>
    </location>
</feature>
<dbReference type="Proteomes" id="UP001549164">
    <property type="component" value="Unassembled WGS sequence"/>
</dbReference>
<dbReference type="InterPro" id="IPR041669">
    <property type="entry name" value="TetR_C_15"/>
</dbReference>
<reference evidence="7 8" key="1">
    <citation type="submission" date="2024-06" db="EMBL/GenBank/DDBJ databases">
        <title>Genomic Encyclopedia of Type Strains, Phase IV (KMG-IV): sequencing the most valuable type-strain genomes for metagenomic binning, comparative biology and taxonomic classification.</title>
        <authorList>
            <person name="Goeker M."/>
        </authorList>
    </citation>
    <scope>NUCLEOTIDE SEQUENCE [LARGE SCALE GENOMIC DNA]</scope>
    <source>
        <strain evidence="7 8">DSM 28102</strain>
    </source>
</reference>
<dbReference type="InterPro" id="IPR050109">
    <property type="entry name" value="HTH-type_TetR-like_transc_reg"/>
</dbReference>
<dbReference type="InterPro" id="IPR001647">
    <property type="entry name" value="HTH_TetR"/>
</dbReference>
<dbReference type="PANTHER" id="PTHR30055:SF234">
    <property type="entry name" value="HTH-TYPE TRANSCRIPTIONAL REGULATOR BETI"/>
    <property type="match status" value="1"/>
</dbReference>
<evidence type="ECO:0000259" key="6">
    <source>
        <dbReference type="PROSITE" id="PS50977"/>
    </source>
</evidence>
<dbReference type="Gene3D" id="1.10.357.10">
    <property type="entry name" value="Tetracycline Repressor, domain 2"/>
    <property type="match status" value="1"/>
</dbReference>
<keyword evidence="1" id="KW-0805">Transcription regulation</keyword>
<evidence type="ECO:0000313" key="7">
    <source>
        <dbReference type="EMBL" id="MET3600909.1"/>
    </source>
</evidence>
<evidence type="ECO:0000256" key="5">
    <source>
        <dbReference type="SAM" id="MobiDB-lite"/>
    </source>
</evidence>
<dbReference type="PRINTS" id="PR00455">
    <property type="entry name" value="HTHTETR"/>
</dbReference>
<keyword evidence="3" id="KW-0804">Transcription</keyword>
<keyword evidence="8" id="KW-1185">Reference proteome</keyword>
<evidence type="ECO:0000256" key="3">
    <source>
        <dbReference type="ARBA" id="ARBA00023163"/>
    </source>
</evidence>
<accession>A0ABV2IE66</accession>
<comment type="caution">
    <text evidence="7">The sequence shown here is derived from an EMBL/GenBank/DDBJ whole genome shotgun (WGS) entry which is preliminary data.</text>
</comment>
<organism evidence="7 8">
    <name type="scientific">Martelella mangrovi</name>
    <dbReference type="NCBI Taxonomy" id="1397477"/>
    <lineage>
        <taxon>Bacteria</taxon>
        <taxon>Pseudomonadati</taxon>
        <taxon>Pseudomonadota</taxon>
        <taxon>Alphaproteobacteria</taxon>
        <taxon>Hyphomicrobiales</taxon>
        <taxon>Aurantimonadaceae</taxon>
        <taxon>Martelella</taxon>
    </lineage>
</organism>
<gene>
    <name evidence="7" type="ORF">ABID12_002860</name>
</gene>
<name>A0ABV2IE66_9HYPH</name>
<dbReference type="SUPFAM" id="SSF46689">
    <property type="entry name" value="Homeodomain-like"/>
    <property type="match status" value="1"/>
</dbReference>
<dbReference type="InterPro" id="IPR009057">
    <property type="entry name" value="Homeodomain-like_sf"/>
</dbReference>
<dbReference type="RefSeq" id="WP_354434780.1">
    <property type="nucleotide sequence ID" value="NZ_JBEPLY010000010.1"/>
</dbReference>
<sequence length="216" mass="24033">MSQAHEGKSLSEDAPRGTPRTPMQLRGQARVEAILDAAAGIIAENGLPALTMHGIARRASTSIGSLYHFFPDQAGVLEALAARHNARIEQIKAELNAVPEESWRDLSVDAAIQRLISPYLDYARRHPDFFPLMHGKRTPAEEAGFIEEVRRMLAARLPDLPPAALERHAAMLHAIAAGTLHVAYVLEPEQLAYYMREVPRVLTAYLTEIERERRDC</sequence>
<proteinExistence type="predicted"/>
<evidence type="ECO:0000313" key="8">
    <source>
        <dbReference type="Proteomes" id="UP001549164"/>
    </source>
</evidence>
<dbReference type="Pfam" id="PF00440">
    <property type="entry name" value="TetR_N"/>
    <property type="match status" value="1"/>
</dbReference>
<dbReference type="PROSITE" id="PS50977">
    <property type="entry name" value="HTH_TETR_2"/>
    <property type="match status" value="1"/>
</dbReference>
<evidence type="ECO:0000256" key="4">
    <source>
        <dbReference type="PROSITE-ProRule" id="PRU00335"/>
    </source>
</evidence>
<keyword evidence="2 4" id="KW-0238">DNA-binding</keyword>
<protein>
    <submittedName>
        <fullName evidence="7">AcrR family transcriptional regulator</fullName>
    </submittedName>
</protein>